<dbReference type="EMBL" id="JAKZEL010000002">
    <property type="protein sequence ID" value="KAI4546988.1"/>
    <property type="molecule type" value="Genomic_DNA"/>
</dbReference>
<dbReference type="AlphaFoldDB" id="A0AAD4YGJ3"/>
<gene>
    <name evidence="1" type="ORF">MG293_003543</name>
</gene>
<comment type="caution">
    <text evidence="1">The sequence shown here is derived from an EMBL/GenBank/DDBJ whole genome shotgun (WGS) entry which is preliminary data.</text>
</comment>
<reference evidence="1" key="1">
    <citation type="submission" date="2022-03" db="EMBL/GenBank/DDBJ databases">
        <title>Genomic analyses of argali, domestic sheep and their hybrids provide insights into chromosomal evolution, heterosis and genetic basis of agronomic traits.</title>
        <authorList>
            <person name="Li M."/>
        </authorList>
    </citation>
    <scope>NUCLEOTIDE SEQUENCE</scope>
    <source>
        <strain evidence="1">CAU-MHL-2022a</strain>
        <tissue evidence="1">Skin</tissue>
    </source>
</reference>
<proteinExistence type="predicted"/>
<evidence type="ECO:0000313" key="2">
    <source>
        <dbReference type="Proteomes" id="UP001214576"/>
    </source>
</evidence>
<dbReference type="Proteomes" id="UP001214576">
    <property type="component" value="Unassembled WGS sequence"/>
</dbReference>
<organism evidence="1 2">
    <name type="scientific">Ovis ammon polii</name>
    <dbReference type="NCBI Taxonomy" id="230172"/>
    <lineage>
        <taxon>Eukaryota</taxon>
        <taxon>Metazoa</taxon>
        <taxon>Chordata</taxon>
        <taxon>Craniata</taxon>
        <taxon>Vertebrata</taxon>
        <taxon>Euteleostomi</taxon>
        <taxon>Mammalia</taxon>
        <taxon>Eutheria</taxon>
        <taxon>Laurasiatheria</taxon>
        <taxon>Artiodactyla</taxon>
        <taxon>Ruminantia</taxon>
        <taxon>Pecora</taxon>
        <taxon>Bovidae</taxon>
        <taxon>Caprinae</taxon>
        <taxon>Ovis</taxon>
    </lineage>
</organism>
<accession>A0AAD4YGJ3</accession>
<sequence length="97" mass="10673">MASGPQPCSQGLPGDRGVLDRQSFALQDIPESLHNIFALPRKVFEIEAILFSPYFMKIDLEPEGRVYVIIDLSGSSGEVGLQDLDCSTDCSILKKEE</sequence>
<name>A0AAD4YGJ3_OVIAM</name>
<evidence type="ECO:0000313" key="1">
    <source>
        <dbReference type="EMBL" id="KAI4546988.1"/>
    </source>
</evidence>
<protein>
    <submittedName>
        <fullName evidence="1">Uncharacterized protein</fullName>
    </submittedName>
</protein>
<keyword evidence="2" id="KW-1185">Reference proteome</keyword>